<gene>
    <name evidence="1" type="ORF">AMD01_04975</name>
</gene>
<comment type="caution">
    <text evidence="1">The sequence shown here is derived from an EMBL/GenBank/DDBJ whole genome shotgun (WGS) entry which is preliminary data.</text>
</comment>
<dbReference type="RefSeq" id="WP_053400309.1">
    <property type="nucleotide sequence ID" value="NZ_LILC01000006.1"/>
</dbReference>
<organism evidence="1 2">
    <name type="scientific">Priestia koreensis</name>
    <dbReference type="NCBI Taxonomy" id="284581"/>
    <lineage>
        <taxon>Bacteria</taxon>
        <taxon>Bacillati</taxon>
        <taxon>Bacillota</taxon>
        <taxon>Bacilli</taxon>
        <taxon>Bacillales</taxon>
        <taxon>Bacillaceae</taxon>
        <taxon>Priestia</taxon>
    </lineage>
</organism>
<accession>A0A0M0LBC7</accession>
<keyword evidence="2" id="KW-1185">Reference proteome</keyword>
<dbReference type="EMBL" id="LILC01000006">
    <property type="protein sequence ID" value="KOO48162.1"/>
    <property type="molecule type" value="Genomic_DNA"/>
</dbReference>
<evidence type="ECO:0000313" key="1">
    <source>
        <dbReference type="EMBL" id="KOO48162.1"/>
    </source>
</evidence>
<sequence length="294" mass="34944">MKQKFDAFTHTTNRLEALYRHDESFRQQLDQYKGFYIAKFWDLITSEHDRNRFVERFLEAFDSQFFNGYFIATEILHHEETVMPNEWFQQPSGTIKEQIPGFIKRALGGEFDEQMKTTLSQRILSWAIQEFEDIRPIINQAYWEIVCLGAEQAFRDEMFERQVEVMEEQEIVRGALHRLDDFYFVDPQKYFAPDQKSAEMEIWSLHTWSAIEALVSKVGELMIINRRIIDADSAVNIRLYLKSTIHDNERMKIVEHVLYQLSQRLNLGQEHFMVDIAIIEDFYLLTSNAVSVTE</sequence>
<name>A0A0M0LBC7_9BACI</name>
<reference evidence="2" key="1">
    <citation type="submission" date="2015-08" db="EMBL/GenBank/DDBJ databases">
        <title>Fjat-14210 dsm16467.</title>
        <authorList>
            <person name="Liu B."/>
            <person name="Wang J."/>
            <person name="Zhu Y."/>
            <person name="Liu G."/>
            <person name="Chen Q."/>
            <person name="Chen Z."/>
            <person name="Lan J."/>
            <person name="Che J."/>
            <person name="Ge C."/>
            <person name="Shi H."/>
            <person name="Pan Z."/>
            <person name="Liu X."/>
        </authorList>
    </citation>
    <scope>NUCLEOTIDE SEQUENCE [LARGE SCALE GENOMIC DNA]</scope>
    <source>
        <strain evidence="2">DSM 16467</strain>
    </source>
</reference>
<evidence type="ECO:0000313" key="2">
    <source>
        <dbReference type="Proteomes" id="UP000037558"/>
    </source>
</evidence>
<dbReference type="AlphaFoldDB" id="A0A0M0LBC7"/>
<dbReference type="PATRIC" id="fig|284581.3.peg.1379"/>
<dbReference type="Proteomes" id="UP000037558">
    <property type="component" value="Unassembled WGS sequence"/>
</dbReference>
<dbReference type="OrthoDB" id="2828108at2"/>
<protein>
    <submittedName>
        <fullName evidence="1">Uncharacterized protein</fullName>
    </submittedName>
</protein>
<dbReference type="STRING" id="284581.AMD01_04975"/>
<proteinExistence type="predicted"/>